<name>A0ABZ2HME0_9RHOB</name>
<gene>
    <name evidence="2" type="ORF">RZ517_03925</name>
</gene>
<dbReference type="EC" id="3.2.1.18" evidence="2"/>
<dbReference type="Gene3D" id="2.120.10.10">
    <property type="match status" value="1"/>
</dbReference>
<organism evidence="2 3">
    <name type="scientific">Roseovarius phycicola</name>
    <dbReference type="NCBI Taxonomy" id="3080976"/>
    <lineage>
        <taxon>Bacteria</taxon>
        <taxon>Pseudomonadati</taxon>
        <taxon>Pseudomonadota</taxon>
        <taxon>Alphaproteobacteria</taxon>
        <taxon>Rhodobacterales</taxon>
        <taxon>Roseobacteraceae</taxon>
        <taxon>Roseovarius</taxon>
    </lineage>
</organism>
<keyword evidence="2" id="KW-0326">Glycosidase</keyword>
<dbReference type="SUPFAM" id="SSF50939">
    <property type="entry name" value="Sialidases"/>
    <property type="match status" value="1"/>
</dbReference>
<protein>
    <submittedName>
        <fullName evidence="2">Exo-alpha-sialidase</fullName>
        <ecNumber evidence="2">3.2.1.18</ecNumber>
    </submittedName>
</protein>
<dbReference type="EMBL" id="CP146069">
    <property type="protein sequence ID" value="WWR47339.1"/>
    <property type="molecule type" value="Genomic_DNA"/>
</dbReference>
<dbReference type="RefSeq" id="WP_338550168.1">
    <property type="nucleotide sequence ID" value="NZ_CP146069.1"/>
</dbReference>
<evidence type="ECO:0000313" key="2">
    <source>
        <dbReference type="EMBL" id="WWR47339.1"/>
    </source>
</evidence>
<sequence length="372" mass="39919">MGAAQILILGLAGLSLFLSAVAIRRDTPLTWRFAAPKGIPSQGAPKFATVFEHDITKGQAHAPSLIITDTGFDLLWFEGSAEAQADVDIYHARFEHDSEGWKAVDQGPCITRAGLGDVMEPEQLVVTLGNTIENEAHPGHVFATAVSVGGWAMASVADVKLGADGPVWARKLNLSPFLNRSHLVKTPMVAFADGSHGLPAYFEMGPTHGILVRFDETGRVRDTAPMRGAGKPIQPMIVPLTDTRAVAFLRDFNPSGHLLRCDTTNGGQSWSEVMPMDMNNPSAPVAALPLAEGRILMAANDERAPNDRLNLLLSEDEGATFRVIKELAPQGAGARYPMLRALTDGTILLTYSIGNKTGLRVIALNLDWVGTQ</sequence>
<dbReference type="PANTHER" id="PTHR43752:SF2">
    <property type="entry name" value="BNR_ASP-BOX REPEAT FAMILY PROTEIN"/>
    <property type="match status" value="1"/>
</dbReference>
<keyword evidence="3" id="KW-1185">Reference proteome</keyword>
<reference evidence="2 3" key="1">
    <citation type="submission" date="2023-10" db="EMBL/GenBank/DDBJ databases">
        <title>Roseovarius strain S88 nov., isolated from a marine algae.</title>
        <authorList>
            <person name="Lee M.W."/>
            <person name="Lee J.K."/>
            <person name="Kim J.M."/>
            <person name="Choi D.G."/>
            <person name="Baek J.H."/>
            <person name="Bayburt H."/>
            <person name="Jung J.J."/>
            <person name="Han D.M."/>
            <person name="Jeon C.O."/>
        </authorList>
    </citation>
    <scope>NUCLEOTIDE SEQUENCE [LARGE SCALE GENOMIC DNA]</scope>
    <source>
        <strain evidence="2 3">S88</strain>
    </source>
</reference>
<proteinExistence type="predicted"/>
<dbReference type="PANTHER" id="PTHR43752">
    <property type="entry name" value="BNR/ASP-BOX REPEAT FAMILY PROTEIN"/>
    <property type="match status" value="1"/>
</dbReference>
<accession>A0ABZ2HME0</accession>
<dbReference type="Proteomes" id="UP001364156">
    <property type="component" value="Chromosome"/>
</dbReference>
<evidence type="ECO:0000313" key="3">
    <source>
        <dbReference type="Proteomes" id="UP001364156"/>
    </source>
</evidence>
<dbReference type="CDD" id="cd15482">
    <property type="entry name" value="Sialidase_non-viral"/>
    <property type="match status" value="1"/>
</dbReference>
<dbReference type="Pfam" id="PF13088">
    <property type="entry name" value="BNR_2"/>
    <property type="match status" value="1"/>
</dbReference>
<dbReference type="InterPro" id="IPR036278">
    <property type="entry name" value="Sialidase_sf"/>
</dbReference>
<dbReference type="GO" id="GO:0004308">
    <property type="term" value="F:exo-alpha-sialidase activity"/>
    <property type="evidence" value="ECO:0007669"/>
    <property type="project" value="UniProtKB-EC"/>
</dbReference>
<feature type="domain" description="Sialidase" evidence="1">
    <location>
        <begin position="75"/>
        <end position="347"/>
    </location>
</feature>
<dbReference type="InterPro" id="IPR011040">
    <property type="entry name" value="Sialidase"/>
</dbReference>
<keyword evidence="2" id="KW-0378">Hydrolase</keyword>
<evidence type="ECO:0000259" key="1">
    <source>
        <dbReference type="Pfam" id="PF13088"/>
    </source>
</evidence>